<dbReference type="InterPro" id="IPR013830">
    <property type="entry name" value="SGNH_hydro"/>
</dbReference>
<name>A0A8S5ST65_9VIRU</name>
<evidence type="ECO:0000313" key="2">
    <source>
        <dbReference type="EMBL" id="DAF54142.1"/>
    </source>
</evidence>
<organism evidence="2">
    <name type="scientific">Phage sp. ctcqm2</name>
    <dbReference type="NCBI Taxonomy" id="2828007"/>
    <lineage>
        <taxon>Viruses</taxon>
    </lineage>
</organism>
<evidence type="ECO:0000259" key="1">
    <source>
        <dbReference type="Pfam" id="PF13472"/>
    </source>
</evidence>
<protein>
    <submittedName>
        <fullName evidence="2">GDSL like Lipase Acylhydrolase</fullName>
    </submittedName>
</protein>
<dbReference type="InterPro" id="IPR036514">
    <property type="entry name" value="SGNH_hydro_sf"/>
</dbReference>
<dbReference type="Gene3D" id="3.40.50.1110">
    <property type="entry name" value="SGNH hydrolase"/>
    <property type="match status" value="1"/>
</dbReference>
<dbReference type="SUPFAM" id="SSF52266">
    <property type="entry name" value="SGNH hydrolase"/>
    <property type="match status" value="1"/>
</dbReference>
<accession>A0A8S5ST65</accession>
<dbReference type="EMBL" id="BK032673">
    <property type="protein sequence ID" value="DAF54142.1"/>
    <property type="molecule type" value="Genomic_DNA"/>
</dbReference>
<feature type="domain" description="SGNH hydrolase-type esterase" evidence="1">
    <location>
        <begin position="105"/>
        <end position="273"/>
    </location>
</feature>
<dbReference type="Pfam" id="PF13472">
    <property type="entry name" value="Lipase_GDSL_2"/>
    <property type="match status" value="1"/>
</dbReference>
<reference evidence="2" key="1">
    <citation type="journal article" date="2021" name="Proc. Natl. Acad. Sci. U.S.A.">
        <title>A Catalog of Tens of Thousands of Viruses from Human Metagenomes Reveals Hidden Associations with Chronic Diseases.</title>
        <authorList>
            <person name="Tisza M.J."/>
            <person name="Buck C.B."/>
        </authorList>
    </citation>
    <scope>NUCLEOTIDE SEQUENCE</scope>
    <source>
        <strain evidence="2">Ctcqm2</strain>
    </source>
</reference>
<sequence length="290" mass="31694">MSKLYTVSGVEIPVGSAGASDFDVADYSVYIDDAGRSARQATLTYQGKRLYPRNYPAQRAEFVRNYGSGVMLTLGDSYTTYMNTFFSAFAAKHGLVQDNRGLVSSTIAGSADGTSVGYHAFWVRLDAAVAEYAAAGGHTIDGTAYTAADVKLVTFMGGANDWTTVDESQGIDRLGDPTSTNKEQLHGACKYIFDKLLASFPQADIVVILQPSNAAKGNYEMWHKESIIRSMAEMYSLPICDCCFTWYNPSNPDDKATYWQSDNLHLTAAGHQAVIDKLERTVNNLPFTRS</sequence>
<dbReference type="CDD" id="cd00229">
    <property type="entry name" value="SGNH_hydrolase"/>
    <property type="match status" value="1"/>
</dbReference>
<proteinExistence type="predicted"/>